<name>A0A6J5NXB4_9CAUD</name>
<gene>
    <name evidence="1" type="ORF">UFOVP786_15</name>
</gene>
<protein>
    <submittedName>
        <fullName evidence="1">Uncharacterized protein</fullName>
    </submittedName>
</protein>
<sequence length="69" mass="8275">MKPDLRYRLPVRPEVQTVTCHRNPTESELRFGHGAIHYCEFSVQDACHKGTRILKRWFKSSHDGLRYYR</sequence>
<accession>A0A6J5NXB4</accession>
<evidence type="ECO:0000313" key="1">
    <source>
        <dbReference type="EMBL" id="CAB4161921.1"/>
    </source>
</evidence>
<reference evidence="1" key="1">
    <citation type="submission" date="2020-04" db="EMBL/GenBank/DDBJ databases">
        <authorList>
            <person name="Chiriac C."/>
            <person name="Salcher M."/>
            <person name="Ghai R."/>
            <person name="Kavagutti S V."/>
        </authorList>
    </citation>
    <scope>NUCLEOTIDE SEQUENCE</scope>
</reference>
<organism evidence="1">
    <name type="scientific">uncultured Caudovirales phage</name>
    <dbReference type="NCBI Taxonomy" id="2100421"/>
    <lineage>
        <taxon>Viruses</taxon>
        <taxon>Duplodnaviria</taxon>
        <taxon>Heunggongvirae</taxon>
        <taxon>Uroviricota</taxon>
        <taxon>Caudoviricetes</taxon>
        <taxon>Peduoviridae</taxon>
        <taxon>Maltschvirus</taxon>
        <taxon>Maltschvirus maltsch</taxon>
    </lineage>
</organism>
<proteinExistence type="predicted"/>
<dbReference type="EMBL" id="LR796727">
    <property type="protein sequence ID" value="CAB4161921.1"/>
    <property type="molecule type" value="Genomic_DNA"/>
</dbReference>